<feature type="signal peptide" evidence="1">
    <location>
        <begin position="1"/>
        <end position="27"/>
    </location>
</feature>
<dbReference type="InterPro" id="IPR050248">
    <property type="entry name" value="Polysacc_deacetylase_ArnD"/>
</dbReference>
<organism evidence="3 4">
    <name type="scientific">Nocardia camponoti</name>
    <dbReference type="NCBI Taxonomy" id="1616106"/>
    <lineage>
        <taxon>Bacteria</taxon>
        <taxon>Bacillati</taxon>
        <taxon>Actinomycetota</taxon>
        <taxon>Actinomycetes</taxon>
        <taxon>Mycobacteriales</taxon>
        <taxon>Nocardiaceae</taxon>
        <taxon>Nocardia</taxon>
    </lineage>
</organism>
<dbReference type="SUPFAM" id="SSF88713">
    <property type="entry name" value="Glycoside hydrolase/deacetylase"/>
    <property type="match status" value="1"/>
</dbReference>
<dbReference type="GO" id="GO:0016810">
    <property type="term" value="F:hydrolase activity, acting on carbon-nitrogen (but not peptide) bonds"/>
    <property type="evidence" value="ECO:0007669"/>
    <property type="project" value="InterPro"/>
</dbReference>
<dbReference type="InterPro" id="IPR006311">
    <property type="entry name" value="TAT_signal"/>
</dbReference>
<proteinExistence type="predicted"/>
<gene>
    <name evidence="3" type="ORF">GCM10011591_33360</name>
</gene>
<dbReference type="PROSITE" id="PS51257">
    <property type="entry name" value="PROKAR_LIPOPROTEIN"/>
    <property type="match status" value="1"/>
</dbReference>
<dbReference type="InterPro" id="IPR002509">
    <property type="entry name" value="NODB_dom"/>
</dbReference>
<dbReference type="GO" id="GO:0005975">
    <property type="term" value="P:carbohydrate metabolic process"/>
    <property type="evidence" value="ECO:0007669"/>
    <property type="project" value="InterPro"/>
</dbReference>
<comment type="caution">
    <text evidence="3">The sequence shown here is derived from an EMBL/GenBank/DDBJ whole genome shotgun (WGS) entry which is preliminary data.</text>
</comment>
<name>A0A917QMH5_9NOCA</name>
<reference evidence="3" key="1">
    <citation type="journal article" date="2014" name="Int. J. Syst. Evol. Microbiol.">
        <title>Complete genome sequence of Corynebacterium casei LMG S-19264T (=DSM 44701T), isolated from a smear-ripened cheese.</title>
        <authorList>
            <consortium name="US DOE Joint Genome Institute (JGI-PGF)"/>
            <person name="Walter F."/>
            <person name="Albersmeier A."/>
            <person name="Kalinowski J."/>
            <person name="Ruckert C."/>
        </authorList>
    </citation>
    <scope>NUCLEOTIDE SEQUENCE</scope>
    <source>
        <strain evidence="3">CGMCC 4.7278</strain>
    </source>
</reference>
<feature type="domain" description="NodB homology" evidence="2">
    <location>
        <begin position="92"/>
        <end position="285"/>
    </location>
</feature>
<dbReference type="PROSITE" id="PS51677">
    <property type="entry name" value="NODB"/>
    <property type="match status" value="1"/>
</dbReference>
<dbReference type="AlphaFoldDB" id="A0A917QMH5"/>
<dbReference type="PANTHER" id="PTHR10587">
    <property type="entry name" value="GLYCOSYL TRANSFERASE-RELATED"/>
    <property type="match status" value="1"/>
</dbReference>
<dbReference type="EMBL" id="BMMW01000003">
    <property type="protein sequence ID" value="GGK58489.1"/>
    <property type="molecule type" value="Genomic_DNA"/>
</dbReference>
<keyword evidence="4" id="KW-1185">Reference proteome</keyword>
<feature type="chain" id="PRO_5039416820" evidence="1">
    <location>
        <begin position="28"/>
        <end position="287"/>
    </location>
</feature>
<dbReference type="RefSeq" id="WP_188829922.1">
    <property type="nucleotide sequence ID" value="NZ_BMMW01000003.1"/>
</dbReference>
<dbReference type="Gene3D" id="3.20.20.370">
    <property type="entry name" value="Glycoside hydrolase/deacetylase"/>
    <property type="match status" value="1"/>
</dbReference>
<evidence type="ECO:0000313" key="3">
    <source>
        <dbReference type="EMBL" id="GGK58489.1"/>
    </source>
</evidence>
<evidence type="ECO:0000256" key="1">
    <source>
        <dbReference type="SAM" id="SignalP"/>
    </source>
</evidence>
<keyword evidence="1" id="KW-0732">Signal</keyword>
<dbReference type="PANTHER" id="PTHR10587:SF134">
    <property type="entry name" value="SECRETED PROTEIN"/>
    <property type="match status" value="1"/>
</dbReference>
<evidence type="ECO:0000313" key="4">
    <source>
        <dbReference type="Proteomes" id="UP000612956"/>
    </source>
</evidence>
<dbReference type="Proteomes" id="UP000612956">
    <property type="component" value="Unassembled WGS sequence"/>
</dbReference>
<accession>A0A917QMH5</accession>
<reference evidence="3" key="2">
    <citation type="submission" date="2020-09" db="EMBL/GenBank/DDBJ databases">
        <authorList>
            <person name="Sun Q."/>
            <person name="Zhou Y."/>
        </authorList>
    </citation>
    <scope>NUCLEOTIDE SEQUENCE</scope>
    <source>
        <strain evidence="3">CGMCC 4.7278</strain>
    </source>
</reference>
<dbReference type="PROSITE" id="PS51318">
    <property type="entry name" value="TAT"/>
    <property type="match status" value="1"/>
</dbReference>
<protein>
    <submittedName>
        <fullName evidence="3">Polysaccharide deacetylase</fullName>
    </submittedName>
</protein>
<evidence type="ECO:0000259" key="2">
    <source>
        <dbReference type="PROSITE" id="PS51677"/>
    </source>
</evidence>
<dbReference type="Pfam" id="PF01522">
    <property type="entry name" value="Polysacc_deac_1"/>
    <property type="match status" value="1"/>
</dbReference>
<dbReference type="InterPro" id="IPR011330">
    <property type="entry name" value="Glyco_hydro/deAcase_b/a-brl"/>
</dbReference>
<sequence>MRATWVSRRGFFAVGAAVAVGACGAPAENAEPLSSSVAPPVGAPVSTVATPKLVATPQPSPADIAARYAGQKPQVWGTDLPGITSSFAANGKQLVLTLDACGGVGNNDIDLTLIDFLNDNGIPAVLFLNKRWVDANPGRVVQLASNPLFELANHGVAHRPLSVNGKAAYGIAGTTSAQEAADEVWVNHERIAELTGRAPRFFRPGTAHYDDVAVRLCTELGETPLGFTVNADFGATASPAQVQQAMKSAAPGGVILAHMHRPKSGTAAGMSVALPALRAAGYTFVKP</sequence>